<evidence type="ECO:0008006" key="4">
    <source>
        <dbReference type="Google" id="ProtNLM"/>
    </source>
</evidence>
<keyword evidence="1" id="KW-0175">Coiled coil</keyword>
<evidence type="ECO:0000313" key="2">
    <source>
        <dbReference type="EMBL" id="MCT7970122.1"/>
    </source>
</evidence>
<accession>A0ABT2MZD3</accession>
<proteinExistence type="predicted"/>
<dbReference type="Proteomes" id="UP001525890">
    <property type="component" value="Unassembled WGS sequence"/>
</dbReference>
<comment type="caution">
    <text evidence="2">The sequence shown here is derived from an EMBL/GenBank/DDBJ whole genome shotgun (WGS) entry which is preliminary data.</text>
</comment>
<sequence>MQTIKPSSPSFRGNLNPYPWQTIVEGTCVAGSAVGTVVAAISGQVVYAAVPLTLALSLNLSNRMRSQQETAQQTTSAIADVRQMVDSLQTTIRQQPPVEKVNLHPLHEAISQLQTITQRLQKTAVREDDWETVNVRLLLMQEQLDQLATPPHAELEFAHSSGREETLPSSLKLAEFQFQIQTEMEPLTRRVKTLEQQNKQIVKPYLQRLTQAVKKLEQTGSLTALKRNLDRLRAEFKQQHPESEEISALQGEMTRISDGLAQLQQRFEALPLLSNLEQFGSIEAAIAELFEKVSTLNTQMQRRLNCLEKEEVERLHQEIDFQATAIASLQDGYDRLYHSVTDLSNRLETLPHREEREYEHF</sequence>
<keyword evidence="3" id="KW-1185">Reference proteome</keyword>
<gene>
    <name evidence="2" type="ORF">NG799_27795</name>
</gene>
<organism evidence="2 3">
    <name type="scientific">Laspinema palackyanum D2a</name>
    <dbReference type="NCBI Taxonomy" id="2953684"/>
    <lineage>
        <taxon>Bacteria</taxon>
        <taxon>Bacillati</taxon>
        <taxon>Cyanobacteriota</taxon>
        <taxon>Cyanophyceae</taxon>
        <taxon>Oscillatoriophycideae</taxon>
        <taxon>Oscillatoriales</taxon>
        <taxon>Laspinemataceae</taxon>
        <taxon>Laspinema</taxon>
        <taxon>Laspinema palackyanum</taxon>
    </lineage>
</organism>
<reference evidence="2 3" key="1">
    <citation type="journal article" date="2022" name="Front. Microbiol.">
        <title>High genomic differentiation and limited gene flow indicate recent cryptic speciation within the genus Laspinema (cyanobacteria).</title>
        <authorList>
            <person name="Stanojkovic A."/>
            <person name="Skoupy S."/>
            <person name="Skaloud P."/>
            <person name="Dvorak P."/>
        </authorList>
    </citation>
    <scope>NUCLEOTIDE SEQUENCE [LARGE SCALE GENOMIC DNA]</scope>
    <source>
        <strain evidence="2 3">D2a</strain>
    </source>
</reference>
<evidence type="ECO:0000256" key="1">
    <source>
        <dbReference type="SAM" id="Coils"/>
    </source>
</evidence>
<protein>
    <recommendedName>
        <fullName evidence="4">Chromosome partition protein Smc</fullName>
    </recommendedName>
</protein>
<dbReference type="RefSeq" id="WP_368009552.1">
    <property type="nucleotide sequence ID" value="NZ_JAMXFF010000075.1"/>
</dbReference>
<evidence type="ECO:0000313" key="3">
    <source>
        <dbReference type="Proteomes" id="UP001525890"/>
    </source>
</evidence>
<dbReference type="EMBL" id="JAMXFF010000075">
    <property type="protein sequence ID" value="MCT7970122.1"/>
    <property type="molecule type" value="Genomic_DNA"/>
</dbReference>
<feature type="coiled-coil region" evidence="1">
    <location>
        <begin position="215"/>
        <end position="266"/>
    </location>
</feature>
<name>A0ABT2MZD3_9CYAN</name>